<evidence type="ECO:0000313" key="43">
    <source>
        <dbReference type="RefSeq" id="XP_046602783.1"/>
    </source>
</evidence>
<evidence type="ECO:0000313" key="41">
    <source>
        <dbReference type="RefSeq" id="XP_046602060.1"/>
    </source>
</evidence>
<dbReference type="RefSeq" id="XP_046589943.1">
    <property type="nucleotide sequence ID" value="XM_046733987.1"/>
</dbReference>
<evidence type="ECO:0000313" key="22">
    <source>
        <dbReference type="RefSeq" id="XP_046595405.1"/>
    </source>
</evidence>
<dbReference type="RefSeq" id="XP_046595681.1">
    <property type="nucleotide sequence ID" value="XM_046739725.1"/>
</dbReference>
<feature type="compositionally biased region" description="Basic residues" evidence="1">
    <location>
        <begin position="128"/>
        <end position="154"/>
    </location>
</feature>
<evidence type="ECO:0000313" key="26">
    <source>
        <dbReference type="RefSeq" id="XP_046595680.1"/>
    </source>
</evidence>
<proteinExistence type="predicted"/>
<dbReference type="RefSeq" id="XP_046586898.1">
    <property type="nucleotide sequence ID" value="XM_046730942.1"/>
</dbReference>
<dbReference type="Proteomes" id="UP000829291">
    <property type="component" value="Chromosome 5"/>
</dbReference>
<dbReference type="RefSeq" id="XP_046596747.1">
    <property type="nucleotide sequence ID" value="XM_046740791.1"/>
</dbReference>
<dbReference type="RefSeq" id="XP_046589942.1">
    <property type="nucleotide sequence ID" value="XM_046733986.1"/>
</dbReference>
<dbReference type="RefSeq" id="XP_046595639.1">
    <property type="nucleotide sequence ID" value="XM_046739683.1"/>
</dbReference>
<dbReference type="GeneID" id="124293132"/>
<dbReference type="InterPro" id="IPR032071">
    <property type="entry name" value="DUF4806"/>
</dbReference>
<evidence type="ECO:0000313" key="30">
    <source>
        <dbReference type="RefSeq" id="XP_046596745.1"/>
    </source>
</evidence>
<evidence type="ECO:0000313" key="8">
    <source>
        <dbReference type="RefSeq" id="XP_046589939.1"/>
    </source>
</evidence>
<evidence type="ECO:0000313" key="39">
    <source>
        <dbReference type="RefSeq" id="XP_046600871.1"/>
    </source>
</evidence>
<evidence type="ECO:0000313" key="38">
    <source>
        <dbReference type="RefSeq" id="XP_046600642.1"/>
    </source>
</evidence>
<dbReference type="RefSeq" id="XP_046592140.1">
    <property type="nucleotide sequence ID" value="XM_046736184.1"/>
</dbReference>
<evidence type="ECO:0000313" key="28">
    <source>
        <dbReference type="RefSeq" id="XP_046596189.1"/>
    </source>
</evidence>
<dbReference type="RefSeq" id="XP_046600642.1">
    <property type="nucleotide sequence ID" value="XM_046744686.1"/>
</dbReference>
<evidence type="ECO:0000313" key="20">
    <source>
        <dbReference type="RefSeq" id="XP_046593794.1"/>
    </source>
</evidence>
<evidence type="ECO:0000313" key="21">
    <source>
        <dbReference type="RefSeq" id="XP_046593796.1"/>
    </source>
</evidence>
<evidence type="ECO:0000313" key="9">
    <source>
        <dbReference type="RefSeq" id="XP_046589940.1"/>
    </source>
</evidence>
<evidence type="ECO:0000313" key="4">
    <source>
        <dbReference type="RefSeq" id="XP_046586898.1"/>
    </source>
</evidence>
<evidence type="ECO:0000313" key="35">
    <source>
        <dbReference type="RefSeq" id="XP_046600280.1"/>
    </source>
</evidence>
<evidence type="ECO:0000313" key="31">
    <source>
        <dbReference type="RefSeq" id="XP_046596746.1"/>
    </source>
</evidence>
<protein>
    <submittedName>
        <fullName evidence="8 9">Uncharacterized protein LOC124293357 isoform X1</fullName>
    </submittedName>
    <submittedName>
        <fullName evidence="11">Uncharacterized protein LOC124293358 isoform X1</fullName>
    </submittedName>
    <submittedName>
        <fullName evidence="14">Uncharacterized protein LOC124293626 isoform X1</fullName>
    </submittedName>
    <submittedName>
        <fullName evidence="16 17">Uncharacterized protein LOC124293720 isoform X1</fullName>
    </submittedName>
    <submittedName>
        <fullName evidence="22 23">Uncharacterized protein LOC124294445 isoform X1</fullName>
    </submittedName>
    <submittedName>
        <fullName evidence="30 31">Uncharacterized protein LOC124294641 isoform X1</fullName>
    </submittedName>
    <submittedName>
        <fullName evidence="33 34">Uncharacterized protein LOC124294761 isoform X1</fullName>
    </submittedName>
    <submittedName>
        <fullName evidence="37 38">Uncharacterized protein LOC124295274 isoform X1</fullName>
    </submittedName>
    <submittedName>
        <fullName evidence="40">Uncharacterized protein LOC124295324 isoform X1</fullName>
    </submittedName>
    <submittedName>
        <fullName evidence="43 44">Uncharacterized protein LOC124296650 isoform X1</fullName>
    </submittedName>
</protein>
<dbReference type="RefSeq" id="XP_046602060.1">
    <property type="nucleotide sequence ID" value="XM_046746104.1"/>
</dbReference>
<evidence type="ECO:0000313" key="42">
    <source>
        <dbReference type="RefSeq" id="XP_046602061.1"/>
    </source>
</evidence>
<dbReference type="RefSeq" id="XP_046595680.1">
    <property type="nucleotide sequence ID" value="XM_046739724.1"/>
</dbReference>
<reference evidence="4 5" key="1">
    <citation type="submission" date="2025-05" db="UniProtKB">
        <authorList>
            <consortium name="RefSeq"/>
        </authorList>
    </citation>
    <scope>IDENTIFICATION</scope>
    <source>
        <tissue evidence="4 5">Thorax and Abdomen</tissue>
    </source>
</reference>
<evidence type="ECO:0000313" key="17">
    <source>
        <dbReference type="RefSeq" id="XP_046591774.1"/>
    </source>
</evidence>
<evidence type="ECO:0000313" key="40">
    <source>
        <dbReference type="RefSeq" id="XP_046600872.1"/>
    </source>
</evidence>
<dbReference type="RefSeq" id="XP_046596746.1">
    <property type="nucleotide sequence ID" value="XM_046740790.1"/>
</dbReference>
<keyword evidence="3" id="KW-1185">Reference proteome</keyword>
<evidence type="ECO:0000313" key="11">
    <source>
        <dbReference type="RefSeq" id="XP_046589943.1"/>
    </source>
</evidence>
<dbReference type="RefSeq" id="XP_046597670.1">
    <property type="nucleotide sequence ID" value="XM_046741714.1"/>
</dbReference>
<evidence type="ECO:0000313" key="34">
    <source>
        <dbReference type="RefSeq" id="XP_046597671.1"/>
    </source>
</evidence>
<dbReference type="RefSeq" id="XP_046593796.1">
    <property type="nucleotide sequence ID" value="XM_046737840.1"/>
</dbReference>
<evidence type="ECO:0000313" key="29">
    <source>
        <dbReference type="RefSeq" id="XP_046596190.1"/>
    </source>
</evidence>
<feature type="domain" description="DUF4806" evidence="2">
    <location>
        <begin position="316"/>
        <end position="385"/>
    </location>
</feature>
<dbReference type="RefSeq" id="XP_046595406.1">
    <property type="nucleotide sequence ID" value="XM_046739450.1"/>
</dbReference>
<dbReference type="RefSeq" id="XP_046588785.1">
    <property type="nucleotide sequence ID" value="XM_046732829.1"/>
</dbReference>
<dbReference type="RefSeq" id="XP_046595638.1">
    <property type="nucleotide sequence ID" value="XM_046739682.1"/>
</dbReference>
<dbReference type="RefSeq" id="XP_046592141.1">
    <property type="nucleotide sequence ID" value="XM_046736185.1"/>
</dbReference>
<dbReference type="RefSeq" id="XP_046590985.1">
    <property type="nucleotide sequence ID" value="XM_046735029.1"/>
</dbReference>
<gene>
    <name evidence="6 7" type="primary">LOC124293132</name>
    <name evidence="35 36" type="synonym">LOC107221505</name>
    <name evidence="4 5" type="synonym">LOC124292817</name>
    <name evidence="8 9" type="synonym">LOC124293357</name>
    <name evidence="10 11" type="synonym">LOC124293358</name>
    <name evidence="12 13" type="synonym">LOC124293606</name>
    <name evidence="14 15" type="synonym">LOC124293626</name>
    <name evidence="16 17" type="synonym">LOC124293720</name>
    <name evidence="18 19" type="synonym">LOC124293813</name>
    <name evidence="20 21" type="synonym">LOC124294064</name>
    <name evidence="22 23" type="synonym">LOC124294445</name>
    <name evidence="24 25" type="synonym">LOC124294476</name>
    <name evidence="26 27" type="synonym">LOC124294487</name>
    <name evidence="28 29" type="synonym">LOC124294547</name>
    <name evidence="30 31 32" type="synonym">LOC124294641</name>
    <name evidence="33 34" type="synonym">LOC124294761</name>
    <name evidence="37 38" type="synonym">LOC124295274</name>
    <name evidence="39 40" type="synonym">LOC124295324</name>
    <name evidence="41 42" type="synonym">LOC124295598</name>
    <name evidence="43 44" type="synonym">LOC124296650</name>
</gene>
<sequence>MYAVIEFLVGEDRECALVPVLWLVENNTQCYWPRTKTEDHFTKLVKSKAAYEKTWPKFAIHKVLHTGDDYHDTEATMARLLELGTSDESGIIRNIAKKSTVIPQQDITNDVDENEATNSDDVEPEPQKKKRKHKTDKKKAKNRHVSNKKKKTKRSRESSSSLGYTSSADENLPPSEVDESTSNRNKNTRYINSAKGSTKNQTPKKNLAHKIVQHQYNDNSHESPNQLSGYETSNRNISSRIIRSTTQYDLSRSFSQLEPSTPTTSREQNTFEEKTLQYLEHIKSYTEQNHLLLRKIFSKQKEVSIDVTKKPAEFPKLPLNSMEDFSNLENILKSEEHRTYLTGKLASIGGTSGRQCVLAIMRSLLTNELAMQFNWAGRDKVSFQKTLTMETVYEAVKQTFLGKKEIGDATETSVSCAVKDWLKLARSRHTYVRKKG</sequence>
<dbReference type="Pfam" id="PF16064">
    <property type="entry name" value="DUF4806"/>
    <property type="match status" value="1"/>
</dbReference>
<feature type="compositionally biased region" description="Low complexity" evidence="1">
    <location>
        <begin position="158"/>
        <end position="167"/>
    </location>
</feature>
<dbReference type="RefSeq" id="XP_046589940.1">
    <property type="nucleotide sequence ID" value="XM_046733984.1"/>
</dbReference>
<dbReference type="Proteomes" id="UP000829291">
    <property type="component" value="Chromosome 2"/>
</dbReference>
<dbReference type="RefSeq" id="XP_046600280.1">
    <property type="nucleotide sequence ID" value="XM_046744324.1"/>
</dbReference>
<dbReference type="RefSeq" id="XP_046600871.1">
    <property type="nucleotide sequence ID" value="XM_046744915.1"/>
</dbReference>
<evidence type="ECO:0000313" key="18">
    <source>
        <dbReference type="RefSeq" id="XP_046592140.1"/>
    </source>
</evidence>
<evidence type="ECO:0000313" key="37">
    <source>
        <dbReference type="RefSeq" id="XP_046600641.1"/>
    </source>
</evidence>
<dbReference type="RefSeq" id="XP_046593794.1">
    <property type="nucleotide sequence ID" value="XM_046737838.1"/>
</dbReference>
<evidence type="ECO:0000313" key="13">
    <source>
        <dbReference type="RefSeq" id="XP_046590985.1"/>
    </source>
</evidence>
<dbReference type="Proteomes" id="UP000829291">
    <property type="component" value="Chromosome 6"/>
</dbReference>
<feature type="compositionally biased region" description="Polar residues" evidence="1">
    <location>
        <begin position="180"/>
        <end position="204"/>
    </location>
</feature>
<evidence type="ECO:0000313" key="6">
    <source>
        <dbReference type="RefSeq" id="XP_046588785.1"/>
    </source>
</evidence>
<evidence type="ECO:0000313" key="10">
    <source>
        <dbReference type="RefSeq" id="XP_046589942.1"/>
    </source>
</evidence>
<dbReference type="RefSeq" id="XP_046590984.1">
    <property type="nucleotide sequence ID" value="XM_046735028.1"/>
</dbReference>
<evidence type="ECO:0000313" key="24">
    <source>
        <dbReference type="RefSeq" id="XP_046595638.1"/>
    </source>
</evidence>
<dbReference type="RefSeq" id="XP_046602784.1">
    <property type="nucleotide sequence ID" value="XM_046746828.1"/>
</dbReference>
<dbReference type="RefSeq" id="XP_046588786.1">
    <property type="nucleotide sequence ID" value="XM_046732830.1"/>
</dbReference>
<evidence type="ECO:0000313" key="36">
    <source>
        <dbReference type="RefSeq" id="XP_046600281.1"/>
    </source>
</evidence>
<evidence type="ECO:0000313" key="44">
    <source>
        <dbReference type="RefSeq" id="XP_046602784.1"/>
    </source>
</evidence>
<evidence type="ECO:0000313" key="14">
    <source>
        <dbReference type="RefSeq" id="XP_046591052.1"/>
    </source>
</evidence>
<evidence type="ECO:0000313" key="7">
    <source>
        <dbReference type="RefSeq" id="XP_046588786.1"/>
    </source>
</evidence>
<evidence type="ECO:0000313" key="12">
    <source>
        <dbReference type="RefSeq" id="XP_046590984.1"/>
    </source>
</evidence>
<feature type="compositionally biased region" description="Acidic residues" evidence="1">
    <location>
        <begin position="109"/>
        <end position="124"/>
    </location>
</feature>
<dbReference type="RefSeq" id="XP_046600641.1">
    <property type="nucleotide sequence ID" value="XM_046744685.1"/>
</dbReference>
<dbReference type="RefSeq" id="XP_046602061.1">
    <property type="nucleotide sequence ID" value="XM_046746105.1"/>
</dbReference>
<dbReference type="RefSeq" id="XP_046591052.1">
    <property type="nucleotide sequence ID" value="XM_046735096.1"/>
</dbReference>
<evidence type="ECO:0000313" key="15">
    <source>
        <dbReference type="RefSeq" id="XP_046591053.1"/>
    </source>
</evidence>
<dbReference type="RefSeq" id="XP_046591053.1">
    <property type="nucleotide sequence ID" value="XM_046735097.1"/>
</dbReference>
<evidence type="ECO:0000313" key="33">
    <source>
        <dbReference type="RefSeq" id="XP_046597670.1"/>
    </source>
</evidence>
<dbReference type="RefSeq" id="XP_046600872.1">
    <property type="nucleotide sequence ID" value="XM_046744916.1"/>
</dbReference>
<dbReference type="RefSeq" id="XP_046602783.1">
    <property type="nucleotide sequence ID" value="XM_046746827.1"/>
</dbReference>
<evidence type="ECO:0000313" key="25">
    <source>
        <dbReference type="RefSeq" id="XP_046595639.1"/>
    </source>
</evidence>
<dbReference type="RefSeq" id="XP_046591774.1">
    <property type="nucleotide sequence ID" value="XM_046735818.1"/>
</dbReference>
<dbReference type="RefSeq" id="XP_046596189.1">
    <property type="nucleotide sequence ID" value="XM_046740233.1"/>
</dbReference>
<evidence type="ECO:0000259" key="2">
    <source>
        <dbReference type="Pfam" id="PF16064"/>
    </source>
</evidence>
<dbReference type="RefSeq" id="XP_046589939.1">
    <property type="nucleotide sequence ID" value="XM_046733983.1"/>
</dbReference>
<evidence type="ECO:0000313" key="5">
    <source>
        <dbReference type="RefSeq" id="XP_046586899.1"/>
    </source>
</evidence>
<evidence type="ECO:0000256" key="1">
    <source>
        <dbReference type="SAM" id="MobiDB-lite"/>
    </source>
</evidence>
<dbReference type="RefSeq" id="XP_046596745.1">
    <property type="nucleotide sequence ID" value="XM_046740789.1"/>
</dbReference>
<evidence type="ECO:0000313" key="27">
    <source>
        <dbReference type="RefSeq" id="XP_046595681.1"/>
    </source>
</evidence>
<feature type="region of interest" description="Disordered" evidence="1">
    <location>
        <begin position="106"/>
        <end position="204"/>
    </location>
</feature>
<dbReference type="Proteomes" id="UP000829291">
    <property type="component" value="Chromosome 7"/>
</dbReference>
<dbReference type="RefSeq" id="XP_046600281.1">
    <property type="nucleotide sequence ID" value="XM_046744325.1"/>
</dbReference>
<accession>A0ABM3FL73</accession>
<evidence type="ECO:0000313" key="3">
    <source>
        <dbReference type="Proteomes" id="UP000829291"/>
    </source>
</evidence>
<evidence type="ECO:0000313" key="23">
    <source>
        <dbReference type="RefSeq" id="XP_046595406.1"/>
    </source>
</evidence>
<evidence type="ECO:0000313" key="16">
    <source>
        <dbReference type="RefSeq" id="XP_046591773.1"/>
    </source>
</evidence>
<dbReference type="Proteomes" id="UP000829291">
    <property type="component" value="Chromosome 1"/>
</dbReference>
<organism evidence="3 6">
    <name type="scientific">Neodiprion lecontei</name>
    <name type="common">Redheaded pine sawfly</name>
    <dbReference type="NCBI Taxonomy" id="441921"/>
    <lineage>
        <taxon>Eukaryota</taxon>
        <taxon>Metazoa</taxon>
        <taxon>Ecdysozoa</taxon>
        <taxon>Arthropoda</taxon>
        <taxon>Hexapoda</taxon>
        <taxon>Insecta</taxon>
        <taxon>Pterygota</taxon>
        <taxon>Neoptera</taxon>
        <taxon>Endopterygota</taxon>
        <taxon>Hymenoptera</taxon>
        <taxon>Tenthredinoidea</taxon>
        <taxon>Diprionidae</taxon>
        <taxon>Diprioninae</taxon>
        <taxon>Neodiprion</taxon>
    </lineage>
</organism>
<evidence type="ECO:0000313" key="19">
    <source>
        <dbReference type="RefSeq" id="XP_046592141.1"/>
    </source>
</evidence>
<dbReference type="RefSeq" id="XP_046597671.1">
    <property type="nucleotide sequence ID" value="XM_046741715.1"/>
</dbReference>
<dbReference type="RefSeq" id="XP_046595405.1">
    <property type="nucleotide sequence ID" value="XM_046739449.1"/>
</dbReference>
<dbReference type="RefSeq" id="XP_046586899.1">
    <property type="nucleotide sequence ID" value="XM_046730943.1"/>
</dbReference>
<name>A0ABM3FL73_NEOLC</name>
<dbReference type="PANTHER" id="PTHR34153">
    <property type="entry name" value="SI:CH211-262H13.3-RELATED-RELATED"/>
    <property type="match status" value="1"/>
</dbReference>
<dbReference type="Proteomes" id="UP000829291">
    <property type="component" value="Chromosome 4"/>
</dbReference>
<evidence type="ECO:0000313" key="32">
    <source>
        <dbReference type="RefSeq" id="XP_046596747.1"/>
    </source>
</evidence>
<dbReference type="RefSeq" id="XP_046596190.1">
    <property type="nucleotide sequence ID" value="XM_046740234.1"/>
</dbReference>
<dbReference type="Proteomes" id="UP000829291">
    <property type="component" value="Chromosome 3"/>
</dbReference>
<dbReference type="PANTHER" id="PTHR34153:SF2">
    <property type="entry name" value="SI:CH211-262H13.3-RELATED"/>
    <property type="match status" value="1"/>
</dbReference>
<dbReference type="RefSeq" id="XP_046591773.1">
    <property type="nucleotide sequence ID" value="XM_046735817.1"/>
</dbReference>